<keyword evidence="1" id="KW-0285">Flavoprotein</keyword>
<dbReference type="InterPro" id="IPR023936">
    <property type="entry name" value="RutE-like"/>
</dbReference>
<evidence type="ECO:0000256" key="1">
    <source>
        <dbReference type="ARBA" id="ARBA00022630"/>
    </source>
</evidence>
<gene>
    <name evidence="7" type="primary">rutE</name>
    <name evidence="8" type="ORF">CCUG60883_04544</name>
    <name evidence="7" type="ORF">CCUG60885_04541</name>
</gene>
<dbReference type="CDD" id="cd00531">
    <property type="entry name" value="NTF2_like"/>
    <property type="match status" value="1"/>
</dbReference>
<evidence type="ECO:0000313" key="10">
    <source>
        <dbReference type="Proteomes" id="UP000295685"/>
    </source>
</evidence>
<keyword evidence="3" id="KW-0521">NADP</keyword>
<dbReference type="Pfam" id="PF00881">
    <property type="entry name" value="Nitroreductase"/>
    <property type="match status" value="1"/>
</dbReference>
<evidence type="ECO:0000313" key="7">
    <source>
        <dbReference type="EMBL" id="TDZ89899.1"/>
    </source>
</evidence>
<dbReference type="SUPFAM" id="SSF54427">
    <property type="entry name" value="NTF2-like"/>
    <property type="match status" value="1"/>
</dbReference>
<evidence type="ECO:0000259" key="5">
    <source>
        <dbReference type="Pfam" id="PF00881"/>
    </source>
</evidence>
<dbReference type="Pfam" id="PF13577">
    <property type="entry name" value="SnoaL_4"/>
    <property type="match status" value="1"/>
</dbReference>
<dbReference type="InterPro" id="IPR000415">
    <property type="entry name" value="Nitroreductase-like"/>
</dbReference>
<keyword evidence="9" id="KW-1185">Reference proteome</keyword>
<protein>
    <submittedName>
        <fullName evidence="7 8">Malonic semialdehyde reductase RutE</fullName>
        <ecNumber evidence="7 8">1.1.1.298</ecNumber>
    </submittedName>
</protein>
<evidence type="ECO:0000256" key="2">
    <source>
        <dbReference type="ARBA" id="ARBA00022643"/>
    </source>
</evidence>
<evidence type="ECO:0000259" key="6">
    <source>
        <dbReference type="Pfam" id="PF13577"/>
    </source>
</evidence>
<dbReference type="SUPFAM" id="SSF55469">
    <property type="entry name" value="FMN-dependent nitroreductase-like"/>
    <property type="match status" value="1"/>
</dbReference>
<dbReference type="InterPro" id="IPR032710">
    <property type="entry name" value="NTF2-like_dom_sf"/>
</dbReference>
<dbReference type="EMBL" id="PECK01000012">
    <property type="protein sequence ID" value="TDZ89899.1"/>
    <property type="molecule type" value="Genomic_DNA"/>
</dbReference>
<evidence type="ECO:0000256" key="3">
    <source>
        <dbReference type="ARBA" id="ARBA00022857"/>
    </source>
</evidence>
<dbReference type="EMBL" id="PECM01000015">
    <property type="protein sequence ID" value="TDZ99864.1"/>
    <property type="molecule type" value="Genomic_DNA"/>
</dbReference>
<dbReference type="PANTHER" id="PTHR43543">
    <property type="entry name" value="MALONIC SEMIALDEHYDE REDUCTASE RUTE-RELATED"/>
    <property type="match status" value="1"/>
</dbReference>
<dbReference type="InterPro" id="IPR029479">
    <property type="entry name" value="Nitroreductase"/>
</dbReference>
<accession>A0A4R8S7F8</accession>
<dbReference type="Proteomes" id="UP000295685">
    <property type="component" value="Unassembled WGS sequence"/>
</dbReference>
<dbReference type="AlphaFoldDB" id="A0A4R8S7F8"/>
<dbReference type="GO" id="GO:0035527">
    <property type="term" value="F:3-hydroxypropionate dehydrogenase (NADP+) activity"/>
    <property type="evidence" value="ECO:0007669"/>
    <property type="project" value="UniProtKB-EC"/>
</dbReference>
<dbReference type="InterPro" id="IPR037401">
    <property type="entry name" value="SnoaL-like"/>
</dbReference>
<dbReference type="OrthoDB" id="9798230at2"/>
<feature type="domain" description="Nitroreductase" evidence="5">
    <location>
        <begin position="175"/>
        <end position="332"/>
    </location>
</feature>
<evidence type="ECO:0000313" key="8">
    <source>
        <dbReference type="EMBL" id="TDZ99864.1"/>
    </source>
</evidence>
<feature type="domain" description="SnoaL-like" evidence="6">
    <location>
        <begin position="10"/>
        <end position="135"/>
    </location>
</feature>
<dbReference type="EC" id="1.1.1.298" evidence="7 8"/>
<dbReference type="PANTHER" id="PTHR43543:SF1">
    <property type="entry name" value="MALONIC SEMIALDEHYDE REDUCTASE RUTE-RELATED"/>
    <property type="match status" value="1"/>
</dbReference>
<name>A0A4R8S7F8_9MYCO</name>
<evidence type="ECO:0000256" key="4">
    <source>
        <dbReference type="ARBA" id="ARBA00023002"/>
    </source>
</evidence>
<organism evidence="7 10">
    <name type="scientific">Mycobacteroides salmoniphilum</name>
    <dbReference type="NCBI Taxonomy" id="404941"/>
    <lineage>
        <taxon>Bacteria</taxon>
        <taxon>Bacillati</taxon>
        <taxon>Actinomycetota</taxon>
        <taxon>Actinomycetes</taxon>
        <taxon>Mycobacteriales</taxon>
        <taxon>Mycobacteriaceae</taxon>
        <taxon>Mycobacteroides</taxon>
    </lineage>
</organism>
<dbReference type="CDD" id="cd02148">
    <property type="entry name" value="RutE-like"/>
    <property type="match status" value="1"/>
</dbReference>
<dbReference type="InterPro" id="IPR050461">
    <property type="entry name" value="Nitroreductase_HadB/RutE"/>
</dbReference>
<dbReference type="Gene3D" id="3.10.450.50">
    <property type="match status" value="1"/>
</dbReference>
<keyword evidence="2" id="KW-0288">FMN</keyword>
<comment type="caution">
    <text evidence="7">The sequence shown here is derived from an EMBL/GenBank/DDBJ whole genome shotgun (WGS) entry which is preliminary data.</text>
</comment>
<reference evidence="9 10" key="1">
    <citation type="journal article" date="2019" name="Sci. Rep.">
        <title>Extended insight into the Mycobacterium chelonae-abscessus complex through whole genome sequencing of Mycobacterium salmoniphilum outbreak and Mycobacterium salmoniphilum-like strains.</title>
        <authorList>
            <person name="Behra P.R.K."/>
            <person name="Das S."/>
            <person name="Pettersson B.M.F."/>
            <person name="Shirreff L."/>
            <person name="DuCote T."/>
            <person name="Jacobsson K.G."/>
            <person name="Ennis D.G."/>
            <person name="Kirsebom L.A."/>
        </authorList>
    </citation>
    <scope>NUCLEOTIDE SEQUENCE [LARGE SCALE GENOMIC DNA]</scope>
    <source>
        <strain evidence="8 9">CCUG 60883</strain>
        <strain evidence="7 10">CCUG 60885</strain>
    </source>
</reference>
<proteinExistence type="predicted"/>
<sequence>MTTVDISTSLYTEVQQFYSRQMQRLDGQDIEGYAATFTEDAIFDHTAALPASVTRAGIINDLYDFREMGKHDPVQKRHYFSMIDLEYIDTDEIRSTVYCLVIKTRPGKPAEANPSCVVHDVLVRVDGELQTKSRHVRYDSDSPLLQGKTVAAPDPTAQEGLVLPAAAQDLLFREARTANTFTDEPVSDEQMRVIYELIKFGPTSMNQQPLRIVLVRSGGARSRLVKHLLGANQAKTLAAPLVAILAADLNFHDELPTQFPHLPEAKDYFADADARAASARTNALIQVGYIILGIRAAGLAAGPMTGFDADAVDQEFFPDGIHQSLVVVNIGKPGPDAWHPRLPRLAYDDVVTSV</sequence>
<dbReference type="Gene3D" id="3.40.109.10">
    <property type="entry name" value="NADH Oxidase"/>
    <property type="match status" value="1"/>
</dbReference>
<dbReference type="NCBIfam" id="NF003768">
    <property type="entry name" value="PRK05365.1"/>
    <property type="match status" value="1"/>
</dbReference>
<keyword evidence="4 7" id="KW-0560">Oxidoreductase</keyword>
<evidence type="ECO:0000313" key="9">
    <source>
        <dbReference type="Proteomes" id="UP000294844"/>
    </source>
</evidence>
<dbReference type="Proteomes" id="UP000294844">
    <property type="component" value="Unassembled WGS sequence"/>
</dbReference>